<dbReference type="Pfam" id="PF00294">
    <property type="entry name" value="PfkB"/>
    <property type="match status" value="1"/>
</dbReference>
<keyword evidence="1" id="KW-0808">Transferase</keyword>
<dbReference type="Proteomes" id="UP001595696">
    <property type="component" value="Unassembled WGS sequence"/>
</dbReference>
<dbReference type="Gene3D" id="3.40.1190.20">
    <property type="match status" value="1"/>
</dbReference>
<protein>
    <submittedName>
        <fullName evidence="4">PfkB family carbohydrate kinase</fullName>
    </submittedName>
</protein>
<gene>
    <name evidence="4" type="ORF">ACFO0B_25880</name>
</gene>
<dbReference type="SUPFAM" id="SSF53613">
    <property type="entry name" value="Ribokinase-like"/>
    <property type="match status" value="1"/>
</dbReference>
<dbReference type="RefSeq" id="WP_378615200.1">
    <property type="nucleotide sequence ID" value="NZ_JBHSAX010000019.1"/>
</dbReference>
<dbReference type="InterPro" id="IPR029056">
    <property type="entry name" value="Ribokinase-like"/>
</dbReference>
<evidence type="ECO:0000256" key="2">
    <source>
        <dbReference type="ARBA" id="ARBA00022777"/>
    </source>
</evidence>
<evidence type="ECO:0000256" key="1">
    <source>
        <dbReference type="ARBA" id="ARBA00022679"/>
    </source>
</evidence>
<evidence type="ECO:0000259" key="3">
    <source>
        <dbReference type="Pfam" id="PF00294"/>
    </source>
</evidence>
<dbReference type="PANTHER" id="PTHR10584">
    <property type="entry name" value="SUGAR KINASE"/>
    <property type="match status" value="1"/>
</dbReference>
<evidence type="ECO:0000313" key="5">
    <source>
        <dbReference type="Proteomes" id="UP001595696"/>
    </source>
</evidence>
<dbReference type="PANTHER" id="PTHR10584:SF166">
    <property type="entry name" value="RIBOKINASE"/>
    <property type="match status" value="1"/>
</dbReference>
<sequence>MNGPLDGQVIAVRQILTRLGKRSGLSAERVRTTEIDVSPLLQLPAIRTYARRTGVDSAEAVLPVVREVAQRLPPTDRLVVDAALSLGLIADDEVDTARLYAGDLGERRGYLSEAWTQLHTVLGAGPTPSAPSVRTLRASPERRAFTALAAALVDDPVRNGRGYSMERVSEQADEIADRFGTTGTVTVLGNAVVNHLYRVDRLPVAGGSASGRFERRLGGKGLNRAVAASRLGMNTRLLAAVGDDDAGRRIVALLEREGVDTSMMKIVRDAGTDVAALIVTPGGSTSAIGAEGNQIQFTPRDLLDPDVAATLVSSDVVIMTLEAPLPVVEQALTILREVPRPPARVLQAAPPHDRPARLYQFLDGVEYVVGSTWQLSRLVSATRYTPDEALRVFDAETAPKLLALGVGTVCAIEGFTCRLRGRHGPADIPRPRLAAMDDAPGAHAAFCGALAHQWAITGGEPDFHWICAAMAATQSFAGDIPEAMPGRAAIDRFVDKPDDSA</sequence>
<keyword evidence="5" id="KW-1185">Reference proteome</keyword>
<keyword evidence="2 4" id="KW-0418">Kinase</keyword>
<dbReference type="GO" id="GO:0016301">
    <property type="term" value="F:kinase activity"/>
    <property type="evidence" value="ECO:0007669"/>
    <property type="project" value="UniProtKB-KW"/>
</dbReference>
<accession>A0ABV8E0M9</accession>
<feature type="domain" description="Carbohydrate kinase PfkB" evidence="3">
    <location>
        <begin position="185"/>
        <end position="389"/>
    </location>
</feature>
<evidence type="ECO:0000313" key="4">
    <source>
        <dbReference type="EMBL" id="MFC3965434.1"/>
    </source>
</evidence>
<reference evidence="5" key="1">
    <citation type="journal article" date="2019" name="Int. J. Syst. Evol. Microbiol.">
        <title>The Global Catalogue of Microorganisms (GCM) 10K type strain sequencing project: providing services to taxonomists for standard genome sequencing and annotation.</title>
        <authorList>
            <consortium name="The Broad Institute Genomics Platform"/>
            <consortium name="The Broad Institute Genome Sequencing Center for Infectious Disease"/>
            <person name="Wu L."/>
            <person name="Ma J."/>
        </authorList>
    </citation>
    <scope>NUCLEOTIDE SEQUENCE [LARGE SCALE GENOMIC DNA]</scope>
    <source>
        <strain evidence="5">CGMCC 4.7330</strain>
    </source>
</reference>
<comment type="caution">
    <text evidence="4">The sequence shown here is derived from an EMBL/GenBank/DDBJ whole genome shotgun (WGS) entry which is preliminary data.</text>
</comment>
<dbReference type="InterPro" id="IPR011611">
    <property type="entry name" value="PfkB_dom"/>
</dbReference>
<organism evidence="4 5">
    <name type="scientific">Nocardia jiangsuensis</name>
    <dbReference type="NCBI Taxonomy" id="1691563"/>
    <lineage>
        <taxon>Bacteria</taxon>
        <taxon>Bacillati</taxon>
        <taxon>Actinomycetota</taxon>
        <taxon>Actinomycetes</taxon>
        <taxon>Mycobacteriales</taxon>
        <taxon>Nocardiaceae</taxon>
        <taxon>Nocardia</taxon>
    </lineage>
</organism>
<name>A0ABV8E0M9_9NOCA</name>
<dbReference type="EMBL" id="JBHSAX010000019">
    <property type="protein sequence ID" value="MFC3965434.1"/>
    <property type="molecule type" value="Genomic_DNA"/>
</dbReference>
<proteinExistence type="predicted"/>